<dbReference type="EMBL" id="MPUH01000009">
    <property type="protein sequence ID" value="OMJ95669.1"/>
    <property type="molecule type" value="Genomic_DNA"/>
</dbReference>
<dbReference type="AlphaFoldDB" id="A0A1R2D324"/>
<keyword evidence="3" id="KW-1185">Reference proteome</keyword>
<reference evidence="2 3" key="1">
    <citation type="submission" date="2016-11" db="EMBL/GenBank/DDBJ databases">
        <title>The macronuclear genome of Stentor coeruleus: a giant cell with tiny introns.</title>
        <authorList>
            <person name="Slabodnick M."/>
            <person name="Ruby J.G."/>
            <person name="Reiff S.B."/>
            <person name="Swart E.C."/>
            <person name="Gosai S."/>
            <person name="Prabakaran S."/>
            <person name="Witkowska E."/>
            <person name="Larue G.E."/>
            <person name="Fisher S."/>
            <person name="Freeman R.M."/>
            <person name="Gunawardena J."/>
            <person name="Chu W."/>
            <person name="Stover N.A."/>
            <person name="Gregory B.D."/>
            <person name="Nowacki M."/>
            <person name="Derisi J."/>
            <person name="Roy S.W."/>
            <person name="Marshall W.F."/>
            <person name="Sood P."/>
        </authorList>
    </citation>
    <scope>NUCLEOTIDE SEQUENCE [LARGE SCALE GENOMIC DNA]</scope>
    <source>
        <strain evidence="2">WM001</strain>
    </source>
</reference>
<evidence type="ECO:0000256" key="1">
    <source>
        <dbReference type="SAM" id="MobiDB-lite"/>
    </source>
</evidence>
<feature type="region of interest" description="Disordered" evidence="1">
    <location>
        <begin position="96"/>
        <end position="124"/>
    </location>
</feature>
<proteinExistence type="predicted"/>
<protein>
    <submittedName>
        <fullName evidence="2">Uncharacterized protein</fullName>
    </submittedName>
</protein>
<name>A0A1R2D324_9CILI</name>
<sequence>MENIDKVIEDPLIGAFLQKYPKQEWPDVLKKALKLGIYSMNTLNTLNHLTISPVKSISIIDIDGGLDDESTTALADSLIKTQGTTISSQEGIQIQRNDSKLPNKKKKNLSQNSKSKVSRVTPKANRSRFEFCKENKDNKRIKSTKNKQKIEKQRLEFPKETPKSHEVMTVGLKKNKDDEKCKENNCAKSFKSLKNKGLEIQISPKHHKLSSNGNKKILDMKNLSEFYKNSMSCRNQPTRFPLRVKKTLDMDPFVYITSSSEEGSP</sequence>
<organism evidence="2 3">
    <name type="scientific">Stentor coeruleus</name>
    <dbReference type="NCBI Taxonomy" id="5963"/>
    <lineage>
        <taxon>Eukaryota</taxon>
        <taxon>Sar</taxon>
        <taxon>Alveolata</taxon>
        <taxon>Ciliophora</taxon>
        <taxon>Postciliodesmatophora</taxon>
        <taxon>Heterotrichea</taxon>
        <taxon>Heterotrichida</taxon>
        <taxon>Stentoridae</taxon>
        <taxon>Stentor</taxon>
    </lineage>
</organism>
<gene>
    <name evidence="2" type="ORF">SteCoe_919</name>
</gene>
<accession>A0A1R2D324</accession>
<dbReference type="Proteomes" id="UP000187209">
    <property type="component" value="Unassembled WGS sequence"/>
</dbReference>
<evidence type="ECO:0000313" key="2">
    <source>
        <dbReference type="EMBL" id="OMJ95669.1"/>
    </source>
</evidence>
<evidence type="ECO:0000313" key="3">
    <source>
        <dbReference type="Proteomes" id="UP000187209"/>
    </source>
</evidence>
<comment type="caution">
    <text evidence="2">The sequence shown here is derived from an EMBL/GenBank/DDBJ whole genome shotgun (WGS) entry which is preliminary data.</text>
</comment>